<dbReference type="Proteomes" id="UP001391051">
    <property type="component" value="Unassembled WGS sequence"/>
</dbReference>
<comment type="caution">
    <text evidence="2">The sequence shown here is derived from an EMBL/GenBank/DDBJ whole genome shotgun (WGS) entry which is preliminary data.</text>
</comment>
<dbReference type="EMBL" id="JAQQWE010000010">
    <property type="protein sequence ID" value="KAK7937879.1"/>
    <property type="molecule type" value="Genomic_DNA"/>
</dbReference>
<accession>A0ABR1PTV2</accession>
<feature type="region of interest" description="Disordered" evidence="1">
    <location>
        <begin position="42"/>
        <end position="68"/>
    </location>
</feature>
<feature type="compositionally biased region" description="Polar residues" evidence="1">
    <location>
        <begin position="45"/>
        <end position="56"/>
    </location>
</feature>
<dbReference type="RefSeq" id="XP_066693207.1">
    <property type="nucleotide sequence ID" value="XM_066850969.1"/>
</dbReference>
<reference evidence="2 3" key="1">
    <citation type="submission" date="2023-01" db="EMBL/GenBank/DDBJ databases">
        <title>Analysis of 21 Apiospora genomes using comparative genomics revels a genus with tremendous synthesis potential of carbohydrate active enzymes and secondary metabolites.</title>
        <authorList>
            <person name="Sorensen T."/>
        </authorList>
    </citation>
    <scope>NUCLEOTIDE SEQUENCE [LARGE SCALE GENOMIC DNA]</scope>
    <source>
        <strain evidence="2 3">CBS 24483</strain>
    </source>
</reference>
<gene>
    <name evidence="2" type="ORF">PG986_014747</name>
</gene>
<evidence type="ECO:0000256" key="1">
    <source>
        <dbReference type="SAM" id="MobiDB-lite"/>
    </source>
</evidence>
<name>A0ABR1PTV2_9PEZI</name>
<sequence>MRTRYGEDEDDEELNDLEFDHEEVAWSARWKEMELDVLVLSSVVPDNSGSETGNDNQETHEEENDELGDVHYKCLITTVPDA</sequence>
<keyword evidence="3" id="KW-1185">Reference proteome</keyword>
<evidence type="ECO:0000313" key="3">
    <source>
        <dbReference type="Proteomes" id="UP001391051"/>
    </source>
</evidence>
<dbReference type="GeneID" id="92084031"/>
<protein>
    <submittedName>
        <fullName evidence="2">Uncharacterized protein</fullName>
    </submittedName>
</protein>
<proteinExistence type="predicted"/>
<organism evidence="2 3">
    <name type="scientific">Apiospora aurea</name>
    <dbReference type="NCBI Taxonomy" id="335848"/>
    <lineage>
        <taxon>Eukaryota</taxon>
        <taxon>Fungi</taxon>
        <taxon>Dikarya</taxon>
        <taxon>Ascomycota</taxon>
        <taxon>Pezizomycotina</taxon>
        <taxon>Sordariomycetes</taxon>
        <taxon>Xylariomycetidae</taxon>
        <taxon>Amphisphaeriales</taxon>
        <taxon>Apiosporaceae</taxon>
        <taxon>Apiospora</taxon>
    </lineage>
</organism>
<evidence type="ECO:0000313" key="2">
    <source>
        <dbReference type="EMBL" id="KAK7937879.1"/>
    </source>
</evidence>